<gene>
    <name evidence="3" type="ORF">GCM10010909_33870</name>
</gene>
<evidence type="ECO:0000259" key="2">
    <source>
        <dbReference type="Pfam" id="PF01464"/>
    </source>
</evidence>
<accession>A0ABQ6AF99</accession>
<dbReference type="InterPro" id="IPR023346">
    <property type="entry name" value="Lysozyme-like_dom_sf"/>
</dbReference>
<sequence>MKHLSLGTIPRKAGPLATGLLVTGLLAMLARAAWADLPPGQACGIAGHAAEQAAALPANLLVSIGMVESGHPDPLTGRIAPWPWTVNAGGNGQYFMDKAAAEAFVRLALSSGVRDIDVGCFQISLQNHPGAFATLDDAFDPVENANYAAGFLNRLKSQTGSWNTAIADYHSAEPDLGLPYQRHVLAVWHGLGLIPPGLDSQLADAALTAPDPYVILMSPAARRIHVYTPASPPGAGLPRGLPRVITP</sequence>
<feature type="domain" description="Transglycosylase SLT" evidence="2">
    <location>
        <begin position="51"/>
        <end position="171"/>
    </location>
</feature>
<comment type="caution">
    <text evidence="3">The sequence shown here is derived from an EMBL/GenBank/DDBJ whole genome shotgun (WGS) entry which is preliminary data.</text>
</comment>
<reference evidence="4" key="1">
    <citation type="journal article" date="2019" name="Int. J. Syst. Evol. Microbiol.">
        <title>The Global Catalogue of Microorganisms (GCM) 10K type strain sequencing project: providing services to taxonomists for standard genome sequencing and annotation.</title>
        <authorList>
            <consortium name="The Broad Institute Genomics Platform"/>
            <consortium name="The Broad Institute Genome Sequencing Center for Infectious Disease"/>
            <person name="Wu L."/>
            <person name="Ma J."/>
        </authorList>
    </citation>
    <scope>NUCLEOTIDE SEQUENCE [LARGE SCALE GENOMIC DNA]</scope>
    <source>
        <strain evidence="4">NBRC 112502</strain>
    </source>
</reference>
<dbReference type="InterPro" id="IPR008258">
    <property type="entry name" value="Transglycosylase_SLT_dom_1"/>
</dbReference>
<dbReference type="EMBL" id="BSOS01000094">
    <property type="protein sequence ID" value="GLR68705.1"/>
    <property type="molecule type" value="Genomic_DNA"/>
</dbReference>
<evidence type="ECO:0000313" key="3">
    <source>
        <dbReference type="EMBL" id="GLR68705.1"/>
    </source>
</evidence>
<dbReference type="Proteomes" id="UP001156641">
    <property type="component" value="Unassembled WGS sequence"/>
</dbReference>
<dbReference type="SUPFAM" id="SSF53955">
    <property type="entry name" value="Lysozyme-like"/>
    <property type="match status" value="1"/>
</dbReference>
<keyword evidence="4" id="KW-1185">Reference proteome</keyword>
<dbReference type="RefSeq" id="WP_284259555.1">
    <property type="nucleotide sequence ID" value="NZ_BSOS01000094.1"/>
</dbReference>
<organism evidence="3 4">
    <name type="scientific">Acidocella aquatica</name>
    <dbReference type="NCBI Taxonomy" id="1922313"/>
    <lineage>
        <taxon>Bacteria</taxon>
        <taxon>Pseudomonadati</taxon>
        <taxon>Pseudomonadota</taxon>
        <taxon>Alphaproteobacteria</taxon>
        <taxon>Acetobacterales</taxon>
        <taxon>Acidocellaceae</taxon>
        <taxon>Acidocella</taxon>
    </lineage>
</organism>
<dbReference type="Pfam" id="PF01464">
    <property type="entry name" value="SLT"/>
    <property type="match status" value="1"/>
</dbReference>
<protein>
    <recommendedName>
        <fullName evidence="2">Transglycosylase SLT domain-containing protein</fullName>
    </recommendedName>
</protein>
<proteinExistence type="inferred from homology"/>
<comment type="similarity">
    <text evidence="1">Belongs to the virb1 family.</text>
</comment>
<evidence type="ECO:0000313" key="4">
    <source>
        <dbReference type="Proteomes" id="UP001156641"/>
    </source>
</evidence>
<evidence type="ECO:0000256" key="1">
    <source>
        <dbReference type="ARBA" id="ARBA00009387"/>
    </source>
</evidence>
<name>A0ABQ6AF99_9PROT</name>